<protein>
    <recommendedName>
        <fullName evidence="1">HTH marR-type domain-containing protein</fullName>
    </recommendedName>
</protein>
<accession>A0A0S2LW77</accession>
<dbReference type="PANTHER" id="PTHR33164:SF57">
    <property type="entry name" value="MARR-FAMILY TRANSCRIPTIONAL REGULATOR"/>
    <property type="match status" value="1"/>
</dbReference>
<dbReference type="PANTHER" id="PTHR33164">
    <property type="entry name" value="TRANSCRIPTIONAL REGULATOR, MARR FAMILY"/>
    <property type="match status" value="1"/>
</dbReference>
<evidence type="ECO:0000313" key="2">
    <source>
        <dbReference type="EMBL" id="ALO65693.1"/>
    </source>
</evidence>
<dbReference type="GO" id="GO:0003700">
    <property type="term" value="F:DNA-binding transcription factor activity"/>
    <property type="evidence" value="ECO:0007669"/>
    <property type="project" value="InterPro"/>
</dbReference>
<feature type="domain" description="HTH marR-type" evidence="1">
    <location>
        <begin position="1"/>
        <end position="98"/>
    </location>
</feature>
<gene>
    <name evidence="2" type="ORF">AS189_03280</name>
</gene>
<evidence type="ECO:0000259" key="1">
    <source>
        <dbReference type="PROSITE" id="PS50995"/>
    </source>
</evidence>
<dbReference type="Pfam" id="PF01047">
    <property type="entry name" value="MarR"/>
    <property type="match status" value="1"/>
</dbReference>
<dbReference type="PROSITE" id="PS50995">
    <property type="entry name" value="HTH_MARR_2"/>
    <property type="match status" value="1"/>
</dbReference>
<dbReference type="SMART" id="SM00347">
    <property type="entry name" value="HTH_MARR"/>
    <property type="match status" value="1"/>
</dbReference>
<dbReference type="GO" id="GO:0006950">
    <property type="term" value="P:response to stress"/>
    <property type="evidence" value="ECO:0007669"/>
    <property type="project" value="TreeGrafter"/>
</dbReference>
<name>A0A0S2LW77_9MICC</name>
<dbReference type="EMBL" id="CP013200">
    <property type="protein sequence ID" value="ALO65693.1"/>
    <property type="molecule type" value="Genomic_DNA"/>
</dbReference>
<sequence>MMLLARCGSMHQLELAQKLDTDKAVVSRLLKQLEGLELITRMADPEDGRAMIVALTPLAHARYESTQDTSRQALFDKLSQWDVAEVRQFADILARFNEDFN</sequence>
<dbReference type="InterPro" id="IPR039422">
    <property type="entry name" value="MarR/SlyA-like"/>
</dbReference>
<reference evidence="2 3" key="2">
    <citation type="journal article" date="2016" name="J. Biotechnol.">
        <title>Complete genome sequence of Arthrobacter alpinus ERGS4:06, a yellow pigmented bacterium tolerant to cold and radiations isolated from Sikkim Himalaya.</title>
        <authorList>
            <person name="Kumar R."/>
            <person name="Singh D."/>
            <person name="Swarnkar M.K."/>
            <person name="Singh A.K."/>
            <person name="Kumar S."/>
        </authorList>
    </citation>
    <scope>NUCLEOTIDE SEQUENCE [LARGE SCALE GENOMIC DNA]</scope>
    <source>
        <strain evidence="2 3">ERGS4:06</strain>
    </source>
</reference>
<dbReference type="AlphaFoldDB" id="A0A0S2LW77"/>
<proteinExistence type="predicted"/>
<organism evidence="2 3">
    <name type="scientific">Arthrobacter alpinus</name>
    <dbReference type="NCBI Taxonomy" id="656366"/>
    <lineage>
        <taxon>Bacteria</taxon>
        <taxon>Bacillati</taxon>
        <taxon>Actinomycetota</taxon>
        <taxon>Actinomycetes</taxon>
        <taxon>Micrococcales</taxon>
        <taxon>Micrococcaceae</taxon>
        <taxon>Arthrobacter</taxon>
    </lineage>
</organism>
<dbReference type="SUPFAM" id="SSF46785">
    <property type="entry name" value="Winged helix' DNA-binding domain"/>
    <property type="match status" value="1"/>
</dbReference>
<dbReference type="InterPro" id="IPR000835">
    <property type="entry name" value="HTH_MarR-typ"/>
</dbReference>
<dbReference type="Proteomes" id="UP000059574">
    <property type="component" value="Chromosome"/>
</dbReference>
<evidence type="ECO:0000313" key="3">
    <source>
        <dbReference type="Proteomes" id="UP000059574"/>
    </source>
</evidence>
<dbReference type="InterPro" id="IPR036390">
    <property type="entry name" value="WH_DNA-bd_sf"/>
</dbReference>
<reference evidence="3" key="1">
    <citation type="submission" date="2015-11" db="EMBL/GenBank/DDBJ databases">
        <authorList>
            <person name="Kumar R."/>
            <person name="Singh D."/>
            <person name="Swarnkar M.K."/>
            <person name="Singh A.K."/>
            <person name="Kumar S."/>
        </authorList>
    </citation>
    <scope>NUCLEOTIDE SEQUENCE [LARGE SCALE GENOMIC DNA]</scope>
    <source>
        <strain evidence="3">ERGS4:06</strain>
    </source>
</reference>
<dbReference type="InterPro" id="IPR036388">
    <property type="entry name" value="WH-like_DNA-bd_sf"/>
</dbReference>
<dbReference type="Gene3D" id="1.10.10.10">
    <property type="entry name" value="Winged helix-like DNA-binding domain superfamily/Winged helix DNA-binding domain"/>
    <property type="match status" value="1"/>
</dbReference>